<keyword evidence="3" id="KW-0812">Transmembrane</keyword>
<evidence type="ECO:0000256" key="1">
    <source>
        <dbReference type="ARBA" id="ARBA00022729"/>
    </source>
</evidence>
<evidence type="ECO:0000313" key="5">
    <source>
        <dbReference type="Proteomes" id="UP001501461"/>
    </source>
</evidence>
<accession>A0ABN2UC64</accession>
<keyword evidence="5" id="KW-1185">Reference proteome</keyword>
<reference evidence="4 5" key="1">
    <citation type="journal article" date="2019" name="Int. J. Syst. Evol. Microbiol.">
        <title>The Global Catalogue of Microorganisms (GCM) 10K type strain sequencing project: providing services to taxonomists for standard genome sequencing and annotation.</title>
        <authorList>
            <consortium name="The Broad Institute Genomics Platform"/>
            <consortium name="The Broad Institute Genome Sequencing Center for Infectious Disease"/>
            <person name="Wu L."/>
            <person name="Ma J."/>
        </authorList>
    </citation>
    <scope>NUCLEOTIDE SEQUENCE [LARGE SCALE GENOMIC DNA]</scope>
    <source>
        <strain evidence="4 5">JCM 13595</strain>
    </source>
</reference>
<dbReference type="Proteomes" id="UP001501461">
    <property type="component" value="Unassembled WGS sequence"/>
</dbReference>
<keyword evidence="3" id="KW-0472">Membrane</keyword>
<comment type="caution">
    <text evidence="4">The sequence shown here is derived from an EMBL/GenBank/DDBJ whole genome shotgun (WGS) entry which is preliminary data.</text>
</comment>
<keyword evidence="1" id="KW-0732">Signal</keyword>
<dbReference type="RefSeq" id="WP_343956694.1">
    <property type="nucleotide sequence ID" value="NZ_BAAAMN010000017.1"/>
</dbReference>
<evidence type="ECO:0000256" key="3">
    <source>
        <dbReference type="SAM" id="Phobius"/>
    </source>
</evidence>
<keyword evidence="3" id="KW-1133">Transmembrane helix</keyword>
<feature type="transmembrane region" description="Helical" evidence="3">
    <location>
        <begin position="44"/>
        <end position="62"/>
    </location>
</feature>
<evidence type="ECO:0000313" key="4">
    <source>
        <dbReference type="EMBL" id="GAA2033058.1"/>
    </source>
</evidence>
<proteinExistence type="predicted"/>
<dbReference type="InterPro" id="IPR029050">
    <property type="entry name" value="Immunoprotect_excell_Ig-like"/>
</dbReference>
<protein>
    <recommendedName>
        <fullName evidence="6">DUF4352 domain-containing protein</fullName>
    </recommendedName>
</protein>
<dbReference type="Gene3D" id="2.60.40.1240">
    <property type="match status" value="1"/>
</dbReference>
<evidence type="ECO:0000256" key="2">
    <source>
        <dbReference type="SAM" id="MobiDB-lite"/>
    </source>
</evidence>
<feature type="transmembrane region" description="Helical" evidence="3">
    <location>
        <begin position="21"/>
        <end position="38"/>
    </location>
</feature>
<gene>
    <name evidence="4" type="ORF">GCM10009720_11870</name>
</gene>
<feature type="transmembrane region" description="Helical" evidence="3">
    <location>
        <begin position="74"/>
        <end position="96"/>
    </location>
</feature>
<feature type="compositionally biased region" description="Acidic residues" evidence="2">
    <location>
        <begin position="113"/>
        <end position="134"/>
    </location>
</feature>
<sequence>MTTTHPKTRTQAPPPKTRNTVGIIALITAIVGAVFAMIPGALILGWILLPVAFILSIVSLFLKNQKRGQGIAALIISIVGTIIGFMVFFTVVATSFDEAFDEDTQIEASTEGGDVEESVTDENAQDGSDDDAAGGEEGTRDNPLALGTAVTASDWEVTVNSVDLSATEAVLVENPLNEEPAEGNGFITVNVTATYLGDDSSGETPMGVSVEYVSSQGNSFDTTASLIVVPESFDSMETLYEGASTTGNFGIEVPMEDVESGNILLSPSMLGDSVFYEVQ</sequence>
<organism evidence="4 5">
    <name type="scientific">Yaniella flava</name>
    <dbReference type="NCBI Taxonomy" id="287930"/>
    <lineage>
        <taxon>Bacteria</taxon>
        <taxon>Bacillati</taxon>
        <taxon>Actinomycetota</taxon>
        <taxon>Actinomycetes</taxon>
        <taxon>Micrococcales</taxon>
        <taxon>Micrococcaceae</taxon>
        <taxon>Yaniella</taxon>
    </lineage>
</organism>
<dbReference type="EMBL" id="BAAAMN010000017">
    <property type="protein sequence ID" value="GAA2033058.1"/>
    <property type="molecule type" value="Genomic_DNA"/>
</dbReference>
<evidence type="ECO:0008006" key="6">
    <source>
        <dbReference type="Google" id="ProtNLM"/>
    </source>
</evidence>
<name>A0ABN2UC64_9MICC</name>
<feature type="region of interest" description="Disordered" evidence="2">
    <location>
        <begin position="106"/>
        <end position="143"/>
    </location>
</feature>